<evidence type="ECO:0000256" key="1">
    <source>
        <dbReference type="SAM" id="Phobius"/>
    </source>
</evidence>
<keyword evidence="1" id="KW-0812">Transmembrane</keyword>
<dbReference type="CTD" id="36341185"/>
<feature type="transmembrane region" description="Helical" evidence="1">
    <location>
        <begin position="118"/>
        <end position="138"/>
    </location>
</feature>
<accession>W6UF21</accession>
<keyword evidence="1" id="KW-0472">Membrane</keyword>
<comment type="caution">
    <text evidence="2">The sequence shown here is derived from an EMBL/GenBank/DDBJ whole genome shotgun (WGS) entry which is preliminary data.</text>
</comment>
<protein>
    <submittedName>
        <fullName evidence="2">Uncharacterized protein</fullName>
    </submittedName>
</protein>
<evidence type="ECO:0000313" key="3">
    <source>
        <dbReference type="Proteomes" id="UP000019149"/>
    </source>
</evidence>
<dbReference type="RefSeq" id="XP_024350904.1">
    <property type="nucleotide sequence ID" value="XM_024494719.1"/>
</dbReference>
<proteinExistence type="predicted"/>
<dbReference type="Proteomes" id="UP000019149">
    <property type="component" value="Unassembled WGS sequence"/>
</dbReference>
<dbReference type="EMBL" id="APAU02000040">
    <property type="protein sequence ID" value="EUB59708.1"/>
    <property type="molecule type" value="Genomic_DNA"/>
</dbReference>
<evidence type="ECO:0000313" key="2">
    <source>
        <dbReference type="EMBL" id="EUB59708.1"/>
    </source>
</evidence>
<reference evidence="2 3" key="1">
    <citation type="journal article" date="2013" name="Nat. Genet.">
        <title>The genome of the hydatid tapeworm Echinococcus granulosus.</title>
        <authorList>
            <person name="Zheng H."/>
            <person name="Zhang W."/>
            <person name="Zhang L."/>
            <person name="Zhang Z."/>
            <person name="Li J."/>
            <person name="Lu G."/>
            <person name="Zhu Y."/>
            <person name="Wang Y."/>
            <person name="Huang Y."/>
            <person name="Liu J."/>
            <person name="Kang H."/>
            <person name="Chen J."/>
            <person name="Wang L."/>
            <person name="Chen A."/>
            <person name="Yu S."/>
            <person name="Gao Z."/>
            <person name="Jin L."/>
            <person name="Gu W."/>
            <person name="Wang Z."/>
            <person name="Zhao L."/>
            <person name="Shi B."/>
            <person name="Wen H."/>
            <person name="Lin R."/>
            <person name="Jones M.K."/>
            <person name="Brejova B."/>
            <person name="Vinar T."/>
            <person name="Zhao G."/>
            <person name="McManus D.P."/>
            <person name="Chen Z."/>
            <person name="Zhou Y."/>
            <person name="Wang S."/>
        </authorList>
    </citation>
    <scope>NUCLEOTIDE SEQUENCE [LARGE SCALE GENOMIC DNA]</scope>
</reference>
<name>W6UF21_ECHGR</name>
<keyword evidence="1" id="KW-1133">Transmembrane helix</keyword>
<organism evidence="2 3">
    <name type="scientific">Echinococcus granulosus</name>
    <name type="common">Hydatid tapeworm</name>
    <dbReference type="NCBI Taxonomy" id="6210"/>
    <lineage>
        <taxon>Eukaryota</taxon>
        <taxon>Metazoa</taxon>
        <taxon>Spiralia</taxon>
        <taxon>Lophotrochozoa</taxon>
        <taxon>Platyhelminthes</taxon>
        <taxon>Cestoda</taxon>
        <taxon>Eucestoda</taxon>
        <taxon>Cyclophyllidea</taxon>
        <taxon>Taeniidae</taxon>
        <taxon>Echinococcus</taxon>
        <taxon>Echinococcus granulosus group</taxon>
    </lineage>
</organism>
<dbReference type="KEGG" id="egl:EGR_05470"/>
<dbReference type="AlphaFoldDB" id="W6UF21"/>
<sequence>MLCTPFSRFVSQTNSFLCSANKEVVFLKLLPFQVFRFSKLNCFLPPPSNKRQKAQKKTTASADWISSVNSIYLSITKNIKRRAILHVYMYTSLANQNSRLGWQMLIGLLHKKRIQSLFFTYLMCAVDMTIIFLFFHWYTLKVVPISRFQIILQCVKTDDLLSHFLGAAFYTIHSA</sequence>
<dbReference type="GeneID" id="36341185"/>
<keyword evidence="3" id="KW-1185">Reference proteome</keyword>
<gene>
    <name evidence="2" type="ORF">EGR_05470</name>
</gene>